<gene>
    <name evidence="3" type="ORF">SAMN05216498_1735</name>
</gene>
<dbReference type="AlphaFoldDB" id="A0A1G9ZM50"/>
<protein>
    <submittedName>
        <fullName evidence="3">LysM domain-containing protein</fullName>
    </submittedName>
</protein>
<accession>A0A1G9ZM50</accession>
<dbReference type="STRING" id="237069.SAMN05216498_1735"/>
<name>A0A1G9ZM50_9BACI</name>
<dbReference type="SUPFAM" id="SSF54106">
    <property type="entry name" value="LysM domain"/>
    <property type="match status" value="1"/>
</dbReference>
<feature type="region of interest" description="Disordered" evidence="1">
    <location>
        <begin position="52"/>
        <end position="110"/>
    </location>
</feature>
<proteinExistence type="predicted"/>
<dbReference type="PROSITE" id="PS51782">
    <property type="entry name" value="LYSM"/>
    <property type="match status" value="1"/>
</dbReference>
<dbReference type="RefSeq" id="WP_093856207.1">
    <property type="nucleotide sequence ID" value="NZ_BJVZ01000012.1"/>
</dbReference>
<keyword evidence="4" id="KW-1185">Reference proteome</keyword>
<dbReference type="Pfam" id="PF01476">
    <property type="entry name" value="LysM"/>
    <property type="match status" value="1"/>
</dbReference>
<feature type="compositionally biased region" description="Basic and acidic residues" evidence="1">
    <location>
        <begin position="52"/>
        <end position="90"/>
    </location>
</feature>
<organism evidence="3 4">
    <name type="scientific">Tenuibacillus multivorans</name>
    <dbReference type="NCBI Taxonomy" id="237069"/>
    <lineage>
        <taxon>Bacteria</taxon>
        <taxon>Bacillati</taxon>
        <taxon>Bacillota</taxon>
        <taxon>Bacilli</taxon>
        <taxon>Bacillales</taxon>
        <taxon>Bacillaceae</taxon>
        <taxon>Tenuibacillus</taxon>
    </lineage>
</organism>
<feature type="domain" description="LysM" evidence="2">
    <location>
        <begin position="2"/>
        <end position="47"/>
    </location>
</feature>
<dbReference type="SMART" id="SM00257">
    <property type="entry name" value="LysM"/>
    <property type="match status" value="1"/>
</dbReference>
<dbReference type="CDD" id="cd00118">
    <property type="entry name" value="LysM"/>
    <property type="match status" value="1"/>
</dbReference>
<dbReference type="InterPro" id="IPR036779">
    <property type="entry name" value="LysM_dom_sf"/>
</dbReference>
<sequence length="245" mass="29249">MRIHVVQKGETVDSVAKKYGLSADELQNMNRQLSSVDQLLPKMKLKVPMEFEKHQTKNEDKVEEVTPERETQDDNAEINREVVDQSKNENEALSSDQKNFQLPHDPYQPRVLPRINEDEYVMSDKMISSIDEDQEDEFIQQFLPDHDHDYDSGYQEQPYEPFDYDYDYNYPVQTMTPVYYDYRHMYPDYAYPNAYSLMNAAYPNYSYSNDSYFNYPYPNNTYWNYSYPNYVYPGYNPCGCGGYYY</sequence>
<dbReference type="EMBL" id="FNIG01000003">
    <property type="protein sequence ID" value="SDN21706.1"/>
    <property type="molecule type" value="Genomic_DNA"/>
</dbReference>
<dbReference type="OrthoDB" id="2033517at2"/>
<feature type="compositionally biased region" description="Polar residues" evidence="1">
    <location>
        <begin position="91"/>
        <end position="100"/>
    </location>
</feature>
<evidence type="ECO:0000313" key="4">
    <source>
        <dbReference type="Proteomes" id="UP000199334"/>
    </source>
</evidence>
<dbReference type="Proteomes" id="UP000199334">
    <property type="component" value="Unassembled WGS sequence"/>
</dbReference>
<evidence type="ECO:0000313" key="3">
    <source>
        <dbReference type="EMBL" id="SDN21706.1"/>
    </source>
</evidence>
<evidence type="ECO:0000256" key="1">
    <source>
        <dbReference type="SAM" id="MobiDB-lite"/>
    </source>
</evidence>
<dbReference type="InterPro" id="IPR018392">
    <property type="entry name" value="LysM"/>
</dbReference>
<evidence type="ECO:0000259" key="2">
    <source>
        <dbReference type="PROSITE" id="PS51782"/>
    </source>
</evidence>
<dbReference type="Gene3D" id="3.10.350.10">
    <property type="entry name" value="LysM domain"/>
    <property type="match status" value="1"/>
</dbReference>
<reference evidence="3 4" key="1">
    <citation type="submission" date="2016-10" db="EMBL/GenBank/DDBJ databases">
        <authorList>
            <person name="de Groot N.N."/>
        </authorList>
    </citation>
    <scope>NUCLEOTIDE SEQUENCE [LARGE SCALE GENOMIC DNA]</scope>
    <source>
        <strain evidence="3 4">CGMCC 1.3442</strain>
    </source>
</reference>